<organism evidence="3 4">
    <name type="scientific">Rubritalea halochordaticola</name>
    <dbReference type="NCBI Taxonomy" id="714537"/>
    <lineage>
        <taxon>Bacteria</taxon>
        <taxon>Pseudomonadati</taxon>
        <taxon>Verrucomicrobiota</taxon>
        <taxon>Verrucomicrobiia</taxon>
        <taxon>Verrucomicrobiales</taxon>
        <taxon>Rubritaleaceae</taxon>
        <taxon>Rubritalea</taxon>
    </lineage>
</organism>
<evidence type="ECO:0000259" key="2">
    <source>
        <dbReference type="Pfam" id="PF22599"/>
    </source>
</evidence>
<feature type="domain" description="SecDF P1 head subdomain" evidence="2">
    <location>
        <begin position="157"/>
        <end position="250"/>
    </location>
</feature>
<name>A0ABP9V147_9BACT</name>
<keyword evidence="4" id="KW-1185">Reference proteome</keyword>
<evidence type="ECO:0000256" key="1">
    <source>
        <dbReference type="SAM" id="SignalP"/>
    </source>
</evidence>
<dbReference type="EMBL" id="BAABRL010000005">
    <property type="protein sequence ID" value="GAA5495695.1"/>
    <property type="molecule type" value="Genomic_DNA"/>
</dbReference>
<dbReference type="Pfam" id="PF22599">
    <property type="entry name" value="SecDF_P1_head"/>
    <property type="match status" value="1"/>
</dbReference>
<reference evidence="3 4" key="1">
    <citation type="submission" date="2024-02" db="EMBL/GenBank/DDBJ databases">
        <title>Rubritalea halochordaticola NBRC 107102.</title>
        <authorList>
            <person name="Ichikawa N."/>
            <person name="Katano-Makiyama Y."/>
            <person name="Hidaka K."/>
        </authorList>
    </citation>
    <scope>NUCLEOTIDE SEQUENCE [LARGE SCALE GENOMIC DNA]</scope>
    <source>
        <strain evidence="3 4">NBRC 107102</strain>
    </source>
</reference>
<accession>A0ABP9V147</accession>
<dbReference type="Gene3D" id="3.30.1360.200">
    <property type="match status" value="1"/>
</dbReference>
<proteinExistence type="predicted"/>
<gene>
    <name evidence="3" type="primary">secD</name>
    <name evidence="3" type="ORF">Rhal01_01874</name>
</gene>
<dbReference type="Gene3D" id="3.30.70.3400">
    <property type="match status" value="1"/>
</dbReference>
<evidence type="ECO:0000313" key="3">
    <source>
        <dbReference type="EMBL" id="GAA5495695.1"/>
    </source>
</evidence>
<comment type="caution">
    <text evidence="3">The sequence shown here is derived from an EMBL/GenBank/DDBJ whole genome shotgun (WGS) entry which is preliminary data.</text>
</comment>
<dbReference type="Proteomes" id="UP001424741">
    <property type="component" value="Unassembled WGS sequence"/>
</dbReference>
<protein>
    <submittedName>
        <fullName evidence="3">Protein translocase subunit SecD</fullName>
    </submittedName>
</protein>
<feature type="signal peptide" evidence="1">
    <location>
        <begin position="1"/>
        <end position="19"/>
    </location>
</feature>
<keyword evidence="1" id="KW-0732">Signal</keyword>
<sequence length="270" mass="29947">MKRFAILAALTLSAFSLHAEEKKEEKPSSHTITLEVQAPEKPVDEALDVRKKVDLTKLMATAVKSTEERLIAAGCTDYKIVIHGNQLFINIEKTTPSTAQSLATLLSTSGKLSLHKRHPQHSPALAKQVFDKEVIIPGAAAYPYEQWDFKTDKPFTTYVLVERKAQIDNGDIEQAHPNHATNTEIVITLTNSGTKKMEAFTKSLKRGQEHIVSILDGKVMNDAVLNADYLSKMFVISGLDNIKECEQLSKAFNTPLTHEVKIVEIKSVTP</sequence>
<evidence type="ECO:0000313" key="4">
    <source>
        <dbReference type="Proteomes" id="UP001424741"/>
    </source>
</evidence>
<dbReference type="InterPro" id="IPR054384">
    <property type="entry name" value="SecDF_P1_head"/>
</dbReference>
<feature type="chain" id="PRO_5046811209" evidence="1">
    <location>
        <begin position="20"/>
        <end position="270"/>
    </location>
</feature>